<keyword evidence="4 5" id="KW-0472">Membrane</keyword>
<feature type="transmembrane region" description="Helical" evidence="5">
    <location>
        <begin position="72"/>
        <end position="93"/>
    </location>
</feature>
<name>A0A0B7MN10_9FIRM</name>
<dbReference type="GO" id="GO:0033281">
    <property type="term" value="C:TAT protein transport complex"/>
    <property type="evidence" value="ECO:0007669"/>
    <property type="project" value="UniProtKB-UniRule"/>
</dbReference>
<dbReference type="PANTHER" id="PTHR30371:SF0">
    <property type="entry name" value="SEC-INDEPENDENT PROTEIN TRANSLOCASE PROTEIN TATC, CHLOROPLASTIC-RELATED"/>
    <property type="match status" value="1"/>
</dbReference>
<protein>
    <recommendedName>
        <fullName evidence="5">Sec-independent protein translocase protein TatC</fullName>
    </recommendedName>
</protein>
<dbReference type="AlphaFoldDB" id="A0A0B7MN10"/>
<feature type="transmembrane region" description="Helical" evidence="5">
    <location>
        <begin position="198"/>
        <end position="214"/>
    </location>
</feature>
<dbReference type="NCBIfam" id="TIGR00945">
    <property type="entry name" value="tatC"/>
    <property type="match status" value="1"/>
</dbReference>
<keyword evidence="5" id="KW-0653">Protein transport</keyword>
<keyword evidence="2 5" id="KW-0812">Transmembrane</keyword>
<dbReference type="Pfam" id="PF00902">
    <property type="entry name" value="TatC"/>
    <property type="match status" value="1"/>
</dbReference>
<comment type="subcellular location">
    <subcellularLocation>
        <location evidence="5">Cell membrane</location>
        <topology evidence="5">Multi-pass membrane protein</topology>
    </subcellularLocation>
    <subcellularLocation>
        <location evidence="1">Membrane</location>
        <topology evidence="1">Multi-pass membrane protein</topology>
    </subcellularLocation>
</comment>
<dbReference type="PANTHER" id="PTHR30371">
    <property type="entry name" value="SEC-INDEPENDENT PROTEIN TRANSLOCASE PROTEIN TATC"/>
    <property type="match status" value="1"/>
</dbReference>
<evidence type="ECO:0000313" key="7">
    <source>
        <dbReference type="Proteomes" id="UP000046155"/>
    </source>
</evidence>
<dbReference type="HAMAP" id="MF_00902">
    <property type="entry name" value="TatC"/>
    <property type="match status" value="1"/>
</dbReference>
<keyword evidence="3 5" id="KW-1133">Transmembrane helix</keyword>
<dbReference type="GO" id="GO:0009977">
    <property type="term" value="F:proton motive force dependent protein transmembrane transporter activity"/>
    <property type="evidence" value="ECO:0007669"/>
    <property type="project" value="TreeGrafter"/>
</dbReference>
<dbReference type="RefSeq" id="WP_044665123.1">
    <property type="nucleotide sequence ID" value="NZ_CDRZ01000232.1"/>
</dbReference>
<organism evidence="6 7">
    <name type="scientific">Syntrophaceticus schinkii</name>
    <dbReference type="NCBI Taxonomy" id="499207"/>
    <lineage>
        <taxon>Bacteria</taxon>
        <taxon>Bacillati</taxon>
        <taxon>Bacillota</taxon>
        <taxon>Clostridia</taxon>
        <taxon>Thermoanaerobacterales</taxon>
        <taxon>Thermoanaerobacterales Family III. Incertae Sedis</taxon>
        <taxon>Syntrophaceticus</taxon>
    </lineage>
</organism>
<dbReference type="OrthoDB" id="9777044at2"/>
<dbReference type="PRINTS" id="PR01840">
    <property type="entry name" value="TATCFAMILY"/>
</dbReference>
<feature type="transmembrane region" description="Helical" evidence="5">
    <location>
        <begin position="220"/>
        <end position="240"/>
    </location>
</feature>
<comment type="similarity">
    <text evidence="5">Belongs to the TatC family.</text>
</comment>
<evidence type="ECO:0000256" key="1">
    <source>
        <dbReference type="ARBA" id="ARBA00004141"/>
    </source>
</evidence>
<dbReference type="GO" id="GO:0065002">
    <property type="term" value="P:intracellular protein transmembrane transport"/>
    <property type="evidence" value="ECO:0007669"/>
    <property type="project" value="TreeGrafter"/>
</dbReference>
<evidence type="ECO:0000256" key="3">
    <source>
        <dbReference type="ARBA" id="ARBA00022989"/>
    </source>
</evidence>
<evidence type="ECO:0000256" key="5">
    <source>
        <dbReference type="HAMAP-Rule" id="MF_00902"/>
    </source>
</evidence>
<sequence>MADNGAPDKDKQTMGILRHLEELRKVIIISLIAITIASIISFAFIEQIVAIITKPLAEQGIKPVYTAITEGIFTYFKIALITGTVFAAPVLIWQLWRFIVPALYPHEKKYLYRLVPISIILFIGGVVFAYYTVFPIAVYVLIKLASEFDPMLTISKYLSFTLAFMIPFGLIFELPLVVYFLTSIGVVTPEWLVRNRKYAIVITFILAAILTPGPDPISQLIMAAPMIILYEAGIIVAKIVTKKKGRQV</sequence>
<accession>A0A0B7MN10</accession>
<dbReference type="GO" id="GO:0043953">
    <property type="term" value="P:protein transport by the Tat complex"/>
    <property type="evidence" value="ECO:0007669"/>
    <property type="project" value="UniProtKB-UniRule"/>
</dbReference>
<dbReference type="Proteomes" id="UP000046155">
    <property type="component" value="Unassembled WGS sequence"/>
</dbReference>
<keyword evidence="5" id="KW-1003">Cell membrane</keyword>
<gene>
    <name evidence="5 6" type="primary">tatC</name>
    <name evidence="6" type="ORF">SSCH_360036</name>
</gene>
<feature type="transmembrane region" description="Helical" evidence="5">
    <location>
        <begin position="114"/>
        <end position="142"/>
    </location>
</feature>
<feature type="transmembrane region" description="Helical" evidence="5">
    <location>
        <begin position="26"/>
        <end position="52"/>
    </location>
</feature>
<dbReference type="InterPro" id="IPR002033">
    <property type="entry name" value="TatC"/>
</dbReference>
<comment type="function">
    <text evidence="5">Part of the twin-arginine translocation (Tat) system that transports large folded proteins containing a characteristic twin-arginine motif in their signal peptide across membranes.</text>
</comment>
<evidence type="ECO:0000313" key="6">
    <source>
        <dbReference type="EMBL" id="CEO89097.1"/>
    </source>
</evidence>
<evidence type="ECO:0000256" key="4">
    <source>
        <dbReference type="ARBA" id="ARBA00023136"/>
    </source>
</evidence>
<feature type="transmembrane region" description="Helical" evidence="5">
    <location>
        <begin position="162"/>
        <end position="186"/>
    </location>
</feature>
<comment type="subunit">
    <text evidence="5">Forms a complex with TatA.</text>
</comment>
<keyword evidence="5" id="KW-0813">Transport</keyword>
<proteinExistence type="inferred from homology"/>
<evidence type="ECO:0000256" key="2">
    <source>
        <dbReference type="ARBA" id="ARBA00022692"/>
    </source>
</evidence>
<reference evidence="7" key="1">
    <citation type="submission" date="2015-01" db="EMBL/GenBank/DDBJ databases">
        <authorList>
            <person name="Manzoor Shahid"/>
            <person name="Zubair Saima"/>
        </authorList>
    </citation>
    <scope>NUCLEOTIDE SEQUENCE [LARGE SCALE GENOMIC DNA]</scope>
    <source>
        <strain evidence="7">Sp3</strain>
    </source>
</reference>
<dbReference type="EMBL" id="CDRZ01000232">
    <property type="protein sequence ID" value="CEO89097.1"/>
    <property type="molecule type" value="Genomic_DNA"/>
</dbReference>
<keyword evidence="7" id="KW-1185">Reference proteome</keyword>
<keyword evidence="5" id="KW-0811">Translocation</keyword>